<reference evidence="1" key="1">
    <citation type="journal article" date="2020" name="Stud. Mycol.">
        <title>101 Dothideomycetes genomes: a test case for predicting lifestyles and emergence of pathogens.</title>
        <authorList>
            <person name="Haridas S."/>
            <person name="Albert R."/>
            <person name="Binder M."/>
            <person name="Bloem J."/>
            <person name="Labutti K."/>
            <person name="Salamov A."/>
            <person name="Andreopoulos B."/>
            <person name="Baker S."/>
            <person name="Barry K."/>
            <person name="Bills G."/>
            <person name="Bluhm B."/>
            <person name="Cannon C."/>
            <person name="Castanera R."/>
            <person name="Culley D."/>
            <person name="Daum C."/>
            <person name="Ezra D."/>
            <person name="Gonzalez J."/>
            <person name="Henrissat B."/>
            <person name="Kuo A."/>
            <person name="Liang C."/>
            <person name="Lipzen A."/>
            <person name="Lutzoni F."/>
            <person name="Magnuson J."/>
            <person name="Mondo S."/>
            <person name="Nolan M."/>
            <person name="Ohm R."/>
            <person name="Pangilinan J."/>
            <person name="Park H.-J."/>
            <person name="Ramirez L."/>
            <person name="Alfaro M."/>
            <person name="Sun H."/>
            <person name="Tritt A."/>
            <person name="Yoshinaga Y."/>
            <person name="Zwiers L.-H."/>
            <person name="Turgeon B."/>
            <person name="Goodwin S."/>
            <person name="Spatafora J."/>
            <person name="Crous P."/>
            <person name="Grigoriev I."/>
        </authorList>
    </citation>
    <scope>NUCLEOTIDE SEQUENCE</scope>
    <source>
        <strain evidence="1">CBS 627.86</strain>
    </source>
</reference>
<sequence>MRPVQRPPIAIIDLSLILSVAHKDPIFTRVRLESAQKQLAKLAKGGGIFKIGDVFGEECKVRVQPSRKSTQNGAPVEYRLALLYRSYQNMADTCYERWGQYIGRWRCPIWVHSPAYDLKDCFARNCSTDGTHRELVSQWEASKLYHSSKKHLLGLSEQLIDEAFQLLREEAEFQYWSVGTVINDSNGGETTLVADRVGYDTAGIEVGSMWLQKVKVKTPEMGNKIVGMRKEGEVHVKERGLCGCN</sequence>
<proteinExistence type="predicted"/>
<dbReference type="EMBL" id="ML977320">
    <property type="protein sequence ID" value="KAF2116917.1"/>
    <property type="molecule type" value="Genomic_DNA"/>
</dbReference>
<dbReference type="Proteomes" id="UP000799770">
    <property type="component" value="Unassembled WGS sequence"/>
</dbReference>
<accession>A0A6A5ZDT6</accession>
<keyword evidence="2" id="KW-1185">Reference proteome</keyword>
<dbReference type="AlphaFoldDB" id="A0A6A5ZDT6"/>
<organism evidence="1 2">
    <name type="scientific">Lophiotrema nucula</name>
    <dbReference type="NCBI Taxonomy" id="690887"/>
    <lineage>
        <taxon>Eukaryota</taxon>
        <taxon>Fungi</taxon>
        <taxon>Dikarya</taxon>
        <taxon>Ascomycota</taxon>
        <taxon>Pezizomycotina</taxon>
        <taxon>Dothideomycetes</taxon>
        <taxon>Pleosporomycetidae</taxon>
        <taxon>Pleosporales</taxon>
        <taxon>Lophiotremataceae</taxon>
        <taxon>Lophiotrema</taxon>
    </lineage>
</organism>
<gene>
    <name evidence="1" type="ORF">BDV96DRAFT_658169</name>
</gene>
<name>A0A6A5ZDT6_9PLEO</name>
<evidence type="ECO:0000313" key="2">
    <source>
        <dbReference type="Proteomes" id="UP000799770"/>
    </source>
</evidence>
<protein>
    <submittedName>
        <fullName evidence="1">Uncharacterized protein</fullName>
    </submittedName>
</protein>
<evidence type="ECO:0000313" key="1">
    <source>
        <dbReference type="EMBL" id="KAF2116917.1"/>
    </source>
</evidence>